<comment type="caution">
    <text evidence="6">The sequence shown here is derived from an EMBL/GenBank/DDBJ whole genome shotgun (WGS) entry which is preliminary data.</text>
</comment>
<evidence type="ECO:0000256" key="2">
    <source>
        <dbReference type="ARBA" id="ARBA00022578"/>
    </source>
</evidence>
<dbReference type="PANTHER" id="PTHR35528:SF3">
    <property type="entry name" value="BLL1675 PROTEIN"/>
    <property type="match status" value="1"/>
</dbReference>
<name>A0A2T0RUV4_9RHOB</name>
<dbReference type="InterPro" id="IPR052183">
    <property type="entry name" value="IS_Transposase"/>
</dbReference>
<protein>
    <submittedName>
        <fullName evidence="6">Putative transposase</fullName>
    </submittedName>
</protein>
<organism evidence="6 7">
    <name type="scientific">Aliiruegeria haliotis</name>
    <dbReference type="NCBI Taxonomy" id="1280846"/>
    <lineage>
        <taxon>Bacteria</taxon>
        <taxon>Pseudomonadati</taxon>
        <taxon>Pseudomonadota</taxon>
        <taxon>Alphaproteobacteria</taxon>
        <taxon>Rhodobacterales</taxon>
        <taxon>Roseobacteraceae</taxon>
        <taxon>Aliiruegeria</taxon>
    </lineage>
</organism>
<feature type="domain" description="DDE" evidence="5">
    <location>
        <begin position="79"/>
        <end position="207"/>
    </location>
</feature>
<dbReference type="InterPro" id="IPR047930">
    <property type="entry name" value="Transpos_IS6"/>
</dbReference>
<dbReference type="InterPro" id="IPR036397">
    <property type="entry name" value="RNaseH_sf"/>
</dbReference>
<keyword evidence="7" id="KW-1185">Reference proteome</keyword>
<evidence type="ECO:0000313" key="7">
    <source>
        <dbReference type="Proteomes" id="UP000239480"/>
    </source>
</evidence>
<comment type="function">
    <text evidence="1">Involved in the transposition of the insertion sequence.</text>
</comment>
<gene>
    <name evidence="6" type="ORF">CLV78_1023</name>
</gene>
<keyword evidence="3" id="KW-0238">DNA-binding</keyword>
<evidence type="ECO:0000256" key="3">
    <source>
        <dbReference type="ARBA" id="ARBA00023125"/>
    </source>
</evidence>
<dbReference type="GO" id="GO:0032196">
    <property type="term" value="P:transposition"/>
    <property type="evidence" value="ECO:0007669"/>
    <property type="project" value="UniProtKB-KW"/>
</dbReference>
<dbReference type="InterPro" id="IPR032874">
    <property type="entry name" value="DDE_dom"/>
</dbReference>
<dbReference type="EMBL" id="PVTD01000002">
    <property type="protein sequence ID" value="PRY24833.1"/>
    <property type="molecule type" value="Genomic_DNA"/>
</dbReference>
<dbReference type="GO" id="GO:0003677">
    <property type="term" value="F:DNA binding"/>
    <property type="evidence" value="ECO:0007669"/>
    <property type="project" value="UniProtKB-KW"/>
</dbReference>
<dbReference type="NCBIfam" id="NF033587">
    <property type="entry name" value="transpos_IS6"/>
    <property type="match status" value="1"/>
</dbReference>
<keyword evidence="2" id="KW-0815">Transposition</keyword>
<evidence type="ECO:0000313" key="6">
    <source>
        <dbReference type="EMBL" id="PRY24833.1"/>
    </source>
</evidence>
<dbReference type="PANTHER" id="PTHR35528">
    <property type="entry name" value="BLL1675 PROTEIN"/>
    <property type="match status" value="1"/>
</dbReference>
<keyword evidence="4" id="KW-0233">DNA recombination</keyword>
<dbReference type="InterPro" id="IPR012337">
    <property type="entry name" value="RNaseH-like_sf"/>
</dbReference>
<dbReference type="AlphaFoldDB" id="A0A2T0RUV4"/>
<reference evidence="6 7" key="1">
    <citation type="submission" date="2018-03" db="EMBL/GenBank/DDBJ databases">
        <title>Genomic Encyclopedia of Archaeal and Bacterial Type Strains, Phase II (KMG-II): from individual species to whole genera.</title>
        <authorList>
            <person name="Goeker M."/>
        </authorList>
    </citation>
    <scope>NUCLEOTIDE SEQUENCE [LARGE SCALE GENOMIC DNA]</scope>
    <source>
        <strain evidence="6 7">DSM 29328</strain>
    </source>
</reference>
<evidence type="ECO:0000256" key="1">
    <source>
        <dbReference type="ARBA" id="ARBA00002286"/>
    </source>
</evidence>
<sequence>MTKLDPFKGFQSSPEMIRLAVMLYIRFPLSLRNVEDLLHERGVEISHETVRFWLRRFGPIFAAEIRKKRSERLCSWPQWQWHLDEIFVKINGERHYLWRAVDHEGEVLESFVTKRRNKKAALKFLKKTMRRYCRPETIVTDLLRSYRAALKAIGASALQETGRWLNNGAENSHLPFRRRERAMQRFRRMRSLQMFAAVHASVFNHFNSERSFYSRANFKKNRAALSPSGANSARHKDQPSCPCRDEFELV</sequence>
<proteinExistence type="predicted"/>
<dbReference type="Gene3D" id="3.30.420.10">
    <property type="entry name" value="Ribonuclease H-like superfamily/Ribonuclease H"/>
    <property type="match status" value="1"/>
</dbReference>
<dbReference type="Pfam" id="PF13610">
    <property type="entry name" value="DDE_Tnp_IS240"/>
    <property type="match status" value="1"/>
</dbReference>
<dbReference type="SUPFAM" id="SSF53098">
    <property type="entry name" value="Ribonuclease H-like"/>
    <property type="match status" value="1"/>
</dbReference>
<dbReference type="Proteomes" id="UP000239480">
    <property type="component" value="Unassembled WGS sequence"/>
</dbReference>
<evidence type="ECO:0000259" key="5">
    <source>
        <dbReference type="Pfam" id="PF13610"/>
    </source>
</evidence>
<evidence type="ECO:0000256" key="4">
    <source>
        <dbReference type="ARBA" id="ARBA00023172"/>
    </source>
</evidence>
<accession>A0A2T0RUV4</accession>
<dbReference type="GO" id="GO:0006310">
    <property type="term" value="P:DNA recombination"/>
    <property type="evidence" value="ECO:0007669"/>
    <property type="project" value="UniProtKB-KW"/>
</dbReference>